<sequence length="379" mass="41891">MSSPHILFAAYQSGRGSNGGMESATRIFEALANDFRWTLLTNRETARTARWRAGRAEVKLFAFDEEARPSRRLWQLGLTTARAVAPARRADVLHANDIRALRILRPVAQMTRRPLAFTLRDTKPPEEQYPDHWHRAVRKLDALVTLSDDMARFVGDRLPIAQDRRHTIGSIVDLDAFSPPTVQERKALRAKLGIAPGEIAIVMAAGVFAKKRQLEVIRLVAPQLLDLPVRFHMVGDFAPETELYARTCAAVVEELGFSERVLFHGFRPDVADWLAAADIVLVASEREGLARCMIEAMACGTPVVSVDVSSAHEMLLRTGAGLVTGADDWQGLAQALRVLAADPDRRTAMGRAGRATAEARFSSAQVAQAWRQLYLGLAR</sequence>
<dbReference type="PANTHER" id="PTHR12526:SF637">
    <property type="entry name" value="GLYCOSYLTRANSFERASE EPSF-RELATED"/>
    <property type="match status" value="1"/>
</dbReference>
<dbReference type="PANTHER" id="PTHR12526">
    <property type="entry name" value="GLYCOSYLTRANSFERASE"/>
    <property type="match status" value="1"/>
</dbReference>
<dbReference type="Proteomes" id="UP001138540">
    <property type="component" value="Unassembled WGS sequence"/>
</dbReference>
<feature type="domain" description="Glycosyl transferase family 1" evidence="1">
    <location>
        <begin position="185"/>
        <end position="355"/>
    </location>
</feature>
<organism evidence="2 3">
    <name type="scientific">Sphingobium lignivorans</name>
    <dbReference type="NCBI Taxonomy" id="2735886"/>
    <lineage>
        <taxon>Bacteria</taxon>
        <taxon>Pseudomonadati</taxon>
        <taxon>Pseudomonadota</taxon>
        <taxon>Alphaproteobacteria</taxon>
        <taxon>Sphingomonadales</taxon>
        <taxon>Sphingomonadaceae</taxon>
        <taxon>Sphingobium</taxon>
    </lineage>
</organism>
<dbReference type="Gene3D" id="3.40.50.2000">
    <property type="entry name" value="Glycogen Phosphorylase B"/>
    <property type="match status" value="2"/>
</dbReference>
<accession>A0ABR6NF08</accession>
<dbReference type="SUPFAM" id="SSF53756">
    <property type="entry name" value="UDP-Glycosyltransferase/glycogen phosphorylase"/>
    <property type="match status" value="1"/>
</dbReference>
<reference evidence="2 3" key="1">
    <citation type="submission" date="2020-08" db="EMBL/GenBank/DDBJ databases">
        <title>Exploring microbial biodiversity for novel pathways involved in the catabolism of aromatic compounds derived from lignin.</title>
        <authorList>
            <person name="Elkins J."/>
        </authorList>
    </citation>
    <scope>NUCLEOTIDE SEQUENCE [LARGE SCALE GENOMIC DNA]</scope>
    <source>
        <strain evidence="2 3">B1D3A</strain>
    </source>
</reference>
<gene>
    <name evidence="2" type="ORF">HNP60_001630</name>
</gene>
<evidence type="ECO:0000313" key="3">
    <source>
        <dbReference type="Proteomes" id="UP001138540"/>
    </source>
</evidence>
<comment type="caution">
    <text evidence="2">The sequence shown here is derived from an EMBL/GenBank/DDBJ whole genome shotgun (WGS) entry which is preliminary data.</text>
</comment>
<evidence type="ECO:0000313" key="2">
    <source>
        <dbReference type="EMBL" id="MBB5985656.1"/>
    </source>
</evidence>
<name>A0ABR6NF08_9SPHN</name>
<dbReference type="RefSeq" id="WP_184152283.1">
    <property type="nucleotide sequence ID" value="NZ_JACHKA010000001.1"/>
</dbReference>
<dbReference type="InterPro" id="IPR001296">
    <property type="entry name" value="Glyco_trans_1"/>
</dbReference>
<keyword evidence="3" id="KW-1185">Reference proteome</keyword>
<proteinExistence type="predicted"/>
<dbReference type="CDD" id="cd03801">
    <property type="entry name" value="GT4_PimA-like"/>
    <property type="match status" value="1"/>
</dbReference>
<evidence type="ECO:0000259" key="1">
    <source>
        <dbReference type="Pfam" id="PF00534"/>
    </source>
</evidence>
<dbReference type="EMBL" id="JACHKA010000001">
    <property type="protein sequence ID" value="MBB5985656.1"/>
    <property type="molecule type" value="Genomic_DNA"/>
</dbReference>
<dbReference type="Pfam" id="PF00534">
    <property type="entry name" value="Glycos_transf_1"/>
    <property type="match status" value="1"/>
</dbReference>
<protein>
    <submittedName>
        <fullName evidence="2">Glycosyltransferase involved in cell wall biosynthesis</fullName>
    </submittedName>
</protein>